<name>N2AGA2_9FIRM</name>
<feature type="transmembrane region" description="Helical" evidence="1">
    <location>
        <begin position="21"/>
        <end position="42"/>
    </location>
</feature>
<protein>
    <submittedName>
        <fullName evidence="2">Uncharacterized protein</fullName>
    </submittedName>
</protein>
<keyword evidence="1" id="KW-0812">Transmembrane</keyword>
<gene>
    <name evidence="2" type="ORF">C823_02490</name>
</gene>
<reference evidence="2 3" key="1">
    <citation type="journal article" date="2014" name="Genome Announc.">
        <title>Draft genome sequences of the altered schaedler flora, a defined bacterial community from gnotobiotic mice.</title>
        <authorList>
            <person name="Wannemuehler M.J."/>
            <person name="Overstreet A.M."/>
            <person name="Ward D.V."/>
            <person name="Phillips G.J."/>
        </authorList>
    </citation>
    <scope>NUCLEOTIDE SEQUENCE [LARGE SCALE GENOMIC DNA]</scope>
    <source>
        <strain evidence="2 3">ASF492</strain>
    </source>
</reference>
<dbReference type="EMBL" id="AQFT01000074">
    <property type="protein sequence ID" value="EMZ27031.1"/>
    <property type="molecule type" value="Genomic_DNA"/>
</dbReference>
<dbReference type="Proteomes" id="UP000012589">
    <property type="component" value="Unassembled WGS sequence"/>
</dbReference>
<accession>N2AGA2</accession>
<keyword evidence="1" id="KW-1133">Transmembrane helix</keyword>
<proteinExistence type="predicted"/>
<dbReference type="STRING" id="1235802.C823_02490"/>
<evidence type="ECO:0000256" key="1">
    <source>
        <dbReference type="SAM" id="Phobius"/>
    </source>
</evidence>
<dbReference type="OrthoDB" id="9850848at2"/>
<evidence type="ECO:0000313" key="3">
    <source>
        <dbReference type="Proteomes" id="UP000012589"/>
    </source>
</evidence>
<keyword evidence="1" id="KW-0472">Membrane</keyword>
<sequence>MDRKKILSVVRGYLLKEKRNTVLTGLFLCFITVFLLIGNQLFANVQMANRLNAQALEGRQEAFMKI</sequence>
<organism evidence="2 3">
    <name type="scientific">Eubacterium plexicaudatum ASF492</name>
    <dbReference type="NCBI Taxonomy" id="1235802"/>
    <lineage>
        <taxon>Bacteria</taxon>
        <taxon>Bacillati</taxon>
        <taxon>Bacillota</taxon>
        <taxon>Clostridia</taxon>
        <taxon>Eubacteriales</taxon>
        <taxon>Eubacteriaceae</taxon>
        <taxon>Eubacterium</taxon>
    </lineage>
</organism>
<dbReference type="PATRIC" id="fig|1235802.3.peg.2632"/>
<dbReference type="HOGENOM" id="CLU_2824689_0_0_9"/>
<dbReference type="eggNOG" id="ENOG503495E">
    <property type="taxonomic scope" value="Bacteria"/>
</dbReference>
<comment type="caution">
    <text evidence="2">The sequence shown here is derived from an EMBL/GenBank/DDBJ whole genome shotgun (WGS) entry which is preliminary data.</text>
</comment>
<dbReference type="AlphaFoldDB" id="N2AGA2"/>
<keyword evidence="3" id="KW-1185">Reference proteome</keyword>
<evidence type="ECO:0000313" key="2">
    <source>
        <dbReference type="EMBL" id="EMZ27031.1"/>
    </source>
</evidence>